<feature type="domain" description="N-acetyltransferase" evidence="1">
    <location>
        <begin position="1"/>
        <end position="121"/>
    </location>
</feature>
<gene>
    <name evidence="2" type="ORF">WDJ50_00500</name>
</gene>
<evidence type="ECO:0000259" key="1">
    <source>
        <dbReference type="PROSITE" id="PS51186"/>
    </source>
</evidence>
<protein>
    <submittedName>
        <fullName evidence="2">GNAT family protein</fullName>
        <ecNumber evidence="2">2.-.-.-</ecNumber>
    </submittedName>
</protein>
<dbReference type="PROSITE" id="PS51186">
    <property type="entry name" value="GNAT"/>
    <property type="match status" value="1"/>
</dbReference>
<dbReference type="Pfam" id="PF00583">
    <property type="entry name" value="Acetyltransf_1"/>
    <property type="match status" value="1"/>
</dbReference>
<dbReference type="CDD" id="cd04301">
    <property type="entry name" value="NAT_SF"/>
    <property type="match status" value="1"/>
</dbReference>
<evidence type="ECO:0000313" key="2">
    <source>
        <dbReference type="EMBL" id="WYF44630.1"/>
    </source>
</evidence>
<accession>A0AAU6Q359</accession>
<name>A0AAU6Q359_9DEIO</name>
<dbReference type="GO" id="GO:0016747">
    <property type="term" value="F:acyltransferase activity, transferring groups other than amino-acyl groups"/>
    <property type="evidence" value="ECO:0007669"/>
    <property type="project" value="InterPro"/>
</dbReference>
<dbReference type="EMBL" id="CP149782">
    <property type="protein sequence ID" value="WYF44630.1"/>
    <property type="molecule type" value="Genomic_DNA"/>
</dbReference>
<keyword evidence="2" id="KW-0808">Transferase</keyword>
<dbReference type="EC" id="2.-.-.-" evidence="2"/>
<dbReference type="Gene3D" id="3.40.630.30">
    <property type="match status" value="1"/>
</dbReference>
<organism evidence="2">
    <name type="scientific">Deinococcus sp. VB142</name>
    <dbReference type="NCBI Taxonomy" id="3112952"/>
    <lineage>
        <taxon>Bacteria</taxon>
        <taxon>Thermotogati</taxon>
        <taxon>Deinococcota</taxon>
        <taxon>Deinococci</taxon>
        <taxon>Deinococcales</taxon>
        <taxon>Deinococcaceae</taxon>
        <taxon>Deinococcus</taxon>
    </lineage>
</organism>
<dbReference type="InterPro" id="IPR016181">
    <property type="entry name" value="Acyl_CoA_acyltransferase"/>
</dbReference>
<sequence length="121" mass="13349">MLERPDIRALAAELGQADLELGESWCLVALLDEIGKPTALGAVGPSGRPDWASINLIGVREAKRSQGSGTRLHAHLLARAAQEFGWHVGRTEAENHAMRRVFERNGSREKARQLYFRPALP</sequence>
<dbReference type="InterPro" id="IPR000182">
    <property type="entry name" value="GNAT_dom"/>
</dbReference>
<dbReference type="RefSeq" id="WP_339095817.1">
    <property type="nucleotide sequence ID" value="NZ_CP149782.1"/>
</dbReference>
<reference evidence="2" key="1">
    <citation type="submission" date="2024-03" db="EMBL/GenBank/DDBJ databases">
        <title>Deinococcus weizhi sp. nov., isolated from human skin.</title>
        <authorList>
            <person name="Wei Z."/>
            <person name="Tian F."/>
            <person name="Yang C."/>
            <person name="Xin L.T."/>
            <person name="Wen Z.J."/>
            <person name="Lan K.C."/>
            <person name="Yu L."/>
            <person name="Zhe W."/>
            <person name="Dan F.D."/>
            <person name="Jun W."/>
            <person name="Rui Z."/>
            <person name="Yong X.J."/>
            <person name="Ting Y."/>
            <person name="Wei X."/>
            <person name="Xu Z.G."/>
            <person name="Xin Z."/>
            <person name="Dong F.G."/>
            <person name="Ni X.M."/>
            <person name="Zheng M.G."/>
            <person name="Chun Y."/>
            <person name="Qian W.X."/>
        </authorList>
    </citation>
    <scope>NUCLEOTIDE SEQUENCE</scope>
    <source>
        <strain evidence="2">VB142</strain>
    </source>
</reference>
<dbReference type="AlphaFoldDB" id="A0AAU6Q359"/>
<proteinExistence type="predicted"/>
<dbReference type="SUPFAM" id="SSF55729">
    <property type="entry name" value="Acyl-CoA N-acyltransferases (Nat)"/>
    <property type="match status" value="1"/>
</dbReference>